<dbReference type="InterPro" id="IPR052709">
    <property type="entry name" value="Transposase-MT_Hybrid"/>
</dbReference>
<evidence type="ECO:0000313" key="3">
    <source>
        <dbReference type="Proteomes" id="UP001303046"/>
    </source>
</evidence>
<reference evidence="2 3" key="1">
    <citation type="submission" date="2023-08" db="EMBL/GenBank/DDBJ databases">
        <title>A Necator americanus chromosomal reference genome.</title>
        <authorList>
            <person name="Ilik V."/>
            <person name="Petrzelkova K.J."/>
            <person name="Pardy F."/>
            <person name="Fuh T."/>
            <person name="Niatou-Singa F.S."/>
            <person name="Gouil Q."/>
            <person name="Baker L."/>
            <person name="Ritchie M.E."/>
            <person name="Jex A.R."/>
            <person name="Gazzola D."/>
            <person name="Li H."/>
            <person name="Toshio Fujiwara R."/>
            <person name="Zhan B."/>
            <person name="Aroian R.V."/>
            <person name="Pafco B."/>
            <person name="Schwarz E.M."/>
        </authorList>
    </citation>
    <scope>NUCLEOTIDE SEQUENCE [LARGE SCALE GENOMIC DNA]</scope>
    <source>
        <strain evidence="2 3">Aroian</strain>
        <tissue evidence="2">Whole animal</tissue>
    </source>
</reference>
<dbReference type="Proteomes" id="UP001303046">
    <property type="component" value="Unassembled WGS sequence"/>
</dbReference>
<feature type="domain" description="Mos1 transposase HTH" evidence="1">
    <location>
        <begin position="11"/>
        <end position="58"/>
    </location>
</feature>
<organism evidence="2 3">
    <name type="scientific">Necator americanus</name>
    <name type="common">Human hookworm</name>
    <dbReference type="NCBI Taxonomy" id="51031"/>
    <lineage>
        <taxon>Eukaryota</taxon>
        <taxon>Metazoa</taxon>
        <taxon>Ecdysozoa</taxon>
        <taxon>Nematoda</taxon>
        <taxon>Chromadorea</taxon>
        <taxon>Rhabditida</taxon>
        <taxon>Rhabditina</taxon>
        <taxon>Rhabditomorpha</taxon>
        <taxon>Strongyloidea</taxon>
        <taxon>Ancylostomatidae</taxon>
        <taxon>Bunostominae</taxon>
        <taxon>Necator</taxon>
    </lineage>
</organism>
<sequence length="325" mass="38378">MPRNFKPSSLHLRNVIIFLHLSGQEPADIDRRLKEVYEEHTPARSTVYKWHTKFASGDYSMEYEDRLGRPMELDFDMLRRQGETDPYQTTRELAVALGVRKLGRWVPHALTQYEMDCRADTALFLLTLKRTHTWLEHLVTGDEKWISYSNIHRRAQWIDKGTDAEDVPKLDVHAKKVMFCIWWSVHGVEYWELLAEGCTVAADVYVEQLRNLKTYLENARPQQSEVCFQHDNSQSHIGKMTKAELKKFFWTILPHPPYFVGLAPSDYHLFPYLQNHLDGQYFQTRDDIKKALEQFFREQSPAFWRKGIYDLPRQKTIDANGAHFK</sequence>
<dbReference type="Pfam" id="PF01359">
    <property type="entry name" value="Transposase_1"/>
    <property type="match status" value="1"/>
</dbReference>
<gene>
    <name evidence="2" type="primary">Necator_chrX.g25073</name>
    <name evidence="2" type="ORF">RB195_024907</name>
</gene>
<accession>A0ABR1EQ46</accession>
<proteinExistence type="predicted"/>
<dbReference type="InterPro" id="IPR001888">
    <property type="entry name" value="Transposase_1"/>
</dbReference>
<evidence type="ECO:0000259" key="1">
    <source>
        <dbReference type="Pfam" id="PF17906"/>
    </source>
</evidence>
<dbReference type="Gene3D" id="3.30.420.10">
    <property type="entry name" value="Ribonuclease H-like superfamily/Ribonuclease H"/>
    <property type="match status" value="1"/>
</dbReference>
<dbReference type="Pfam" id="PF17906">
    <property type="entry name" value="HTH_48"/>
    <property type="match status" value="1"/>
</dbReference>
<evidence type="ECO:0000313" key="2">
    <source>
        <dbReference type="EMBL" id="KAK6764754.1"/>
    </source>
</evidence>
<name>A0ABR1EQ46_NECAM</name>
<dbReference type="PANTHER" id="PTHR46060:SF1">
    <property type="entry name" value="MARINER MOS1 TRANSPOSASE-LIKE PROTEIN"/>
    <property type="match status" value="1"/>
</dbReference>
<dbReference type="InterPro" id="IPR041426">
    <property type="entry name" value="Mos1_HTH"/>
</dbReference>
<dbReference type="PANTHER" id="PTHR46060">
    <property type="entry name" value="MARINER MOS1 TRANSPOSASE-LIKE PROTEIN"/>
    <property type="match status" value="1"/>
</dbReference>
<keyword evidence="3" id="KW-1185">Reference proteome</keyword>
<dbReference type="Gene3D" id="1.10.10.1450">
    <property type="match status" value="1"/>
</dbReference>
<dbReference type="InterPro" id="IPR036397">
    <property type="entry name" value="RNaseH_sf"/>
</dbReference>
<protein>
    <recommendedName>
        <fullName evidence="1">Mos1 transposase HTH domain-containing protein</fullName>
    </recommendedName>
</protein>
<dbReference type="EMBL" id="JAVFWL010000006">
    <property type="protein sequence ID" value="KAK6764754.1"/>
    <property type="molecule type" value="Genomic_DNA"/>
</dbReference>
<comment type="caution">
    <text evidence="2">The sequence shown here is derived from an EMBL/GenBank/DDBJ whole genome shotgun (WGS) entry which is preliminary data.</text>
</comment>